<name>A0A9D1XZH8_9FIRM</name>
<gene>
    <name evidence="2" type="ORF">H9846_01995</name>
</gene>
<dbReference type="Pfam" id="PF22147">
    <property type="entry name" value="AcrIC5"/>
    <property type="match status" value="1"/>
</dbReference>
<comment type="caution">
    <text evidence="2">The sequence shown here is derived from an EMBL/GenBank/DDBJ whole genome shotgun (WGS) entry which is preliminary data.</text>
</comment>
<dbReference type="Proteomes" id="UP000886751">
    <property type="component" value="Unassembled WGS sequence"/>
</dbReference>
<dbReference type="EMBL" id="DXEI01000032">
    <property type="protein sequence ID" value="HIX94210.1"/>
    <property type="molecule type" value="Genomic_DNA"/>
</dbReference>
<reference evidence="2" key="2">
    <citation type="submission" date="2021-04" db="EMBL/GenBank/DDBJ databases">
        <authorList>
            <person name="Gilroy R."/>
        </authorList>
    </citation>
    <scope>NUCLEOTIDE SEQUENCE</scope>
    <source>
        <strain evidence="2">ChiHecec2B26-7398</strain>
    </source>
</reference>
<feature type="domain" description="AcrIC5-like" evidence="1">
    <location>
        <begin position="13"/>
        <end position="60"/>
    </location>
</feature>
<evidence type="ECO:0000313" key="2">
    <source>
        <dbReference type="EMBL" id="HIX94210.1"/>
    </source>
</evidence>
<organism evidence="2 3">
    <name type="scientific">Candidatus Gemmiger excrementipullorum</name>
    <dbReference type="NCBI Taxonomy" id="2838610"/>
    <lineage>
        <taxon>Bacteria</taxon>
        <taxon>Bacillati</taxon>
        <taxon>Bacillota</taxon>
        <taxon>Clostridia</taxon>
        <taxon>Eubacteriales</taxon>
        <taxon>Gemmiger</taxon>
    </lineage>
</organism>
<protein>
    <recommendedName>
        <fullName evidence="1">AcrIC5-like domain-containing protein</fullName>
    </recommendedName>
</protein>
<proteinExistence type="predicted"/>
<evidence type="ECO:0000259" key="1">
    <source>
        <dbReference type="Pfam" id="PF22147"/>
    </source>
</evidence>
<dbReference type="InterPro" id="IPR054398">
    <property type="entry name" value="AcrIC5-like_dom"/>
</dbReference>
<dbReference type="AlphaFoldDB" id="A0A9D1XZH8"/>
<sequence length="62" mass="7419">MAKVSICVNGYDREVDFDACVNLMDDDLREQAHAELSPCTEQEFIDRYRQLHFDKYREDFQV</sequence>
<evidence type="ECO:0000313" key="3">
    <source>
        <dbReference type="Proteomes" id="UP000886751"/>
    </source>
</evidence>
<reference evidence="2" key="1">
    <citation type="journal article" date="2021" name="PeerJ">
        <title>Extensive microbial diversity within the chicken gut microbiome revealed by metagenomics and culture.</title>
        <authorList>
            <person name="Gilroy R."/>
            <person name="Ravi A."/>
            <person name="Getino M."/>
            <person name="Pursley I."/>
            <person name="Horton D.L."/>
            <person name="Alikhan N.F."/>
            <person name="Baker D."/>
            <person name="Gharbi K."/>
            <person name="Hall N."/>
            <person name="Watson M."/>
            <person name="Adriaenssens E.M."/>
            <person name="Foster-Nyarko E."/>
            <person name="Jarju S."/>
            <person name="Secka A."/>
            <person name="Antonio M."/>
            <person name="Oren A."/>
            <person name="Chaudhuri R.R."/>
            <person name="La Ragione R."/>
            <person name="Hildebrand F."/>
            <person name="Pallen M.J."/>
        </authorList>
    </citation>
    <scope>NUCLEOTIDE SEQUENCE</scope>
    <source>
        <strain evidence="2">ChiHecec2B26-7398</strain>
    </source>
</reference>
<accession>A0A9D1XZH8</accession>